<dbReference type="Pfam" id="PF02784">
    <property type="entry name" value="Orn_Arg_deC_N"/>
    <property type="match status" value="1"/>
</dbReference>
<dbReference type="Pfam" id="PF00278">
    <property type="entry name" value="Orn_DAP_Arg_deC"/>
    <property type="match status" value="1"/>
</dbReference>
<evidence type="ECO:0000256" key="4">
    <source>
        <dbReference type="ARBA" id="ARBA00023239"/>
    </source>
</evidence>
<sequence length="441" mass="49618">MKELPFSSKSEILQYANSYNTPFYVYDQETVEAQCKELKQSFSWANEFQNYFAVKATPNPYILNIIKEQGFGVDCSSYAELLLAEATGFTKEEIFFTSNNTTLEEYQKAIQLGAIINFDDKSHLQLVKENIGLPEHVCFRYNPGSLRNGNDILGNPSSAKFGLTREQLFQGYAEAKSLGCTKFSLHTMIISNSLDEHELFQTAEMMFELVKELKTKLDISIRQVNLGGGIGIPYKPTDKPVSTISLGTKIQKLYENMMLSQNDFLPFKLCFECGRFITGPAGILITRIINKKTTHKNYLGVDASIANLLRPAMYGSYHHCSHITDTDCAPSAAKKKLSLRKLSVEESELKLNGSFYDVVGSLCENNDKLATDRHVGENVEIGDLLIFHDTGAHCSAMGFNYNGKLRCAEYIRKPCGELKLIKRAETYADLFSTLVWSRKLD</sequence>
<evidence type="ECO:0000256" key="5">
    <source>
        <dbReference type="RuleBase" id="RU003737"/>
    </source>
</evidence>
<dbReference type="EMBL" id="CAXLJM020000072">
    <property type="protein sequence ID" value="CAL8126440.1"/>
    <property type="molecule type" value="Genomic_DNA"/>
</dbReference>
<name>A0ABP1RFM4_9HEXA</name>
<evidence type="ECO:0000256" key="1">
    <source>
        <dbReference type="ARBA" id="ARBA00001933"/>
    </source>
</evidence>
<keyword evidence="9" id="KW-1185">Reference proteome</keyword>
<evidence type="ECO:0000313" key="9">
    <source>
        <dbReference type="Proteomes" id="UP001642540"/>
    </source>
</evidence>
<dbReference type="Proteomes" id="UP001642540">
    <property type="component" value="Unassembled WGS sequence"/>
</dbReference>
<dbReference type="InterPro" id="IPR029066">
    <property type="entry name" value="PLP-binding_barrel"/>
</dbReference>
<evidence type="ECO:0000256" key="3">
    <source>
        <dbReference type="ARBA" id="ARBA00022898"/>
    </source>
</evidence>
<comment type="cofactor">
    <cofactor evidence="1">
        <name>pyridoxal 5'-phosphate</name>
        <dbReference type="ChEBI" id="CHEBI:597326"/>
    </cofactor>
</comment>
<dbReference type="Gene3D" id="3.20.20.10">
    <property type="entry name" value="Alanine racemase"/>
    <property type="match status" value="1"/>
</dbReference>
<dbReference type="SUPFAM" id="SSF51419">
    <property type="entry name" value="PLP-binding barrel"/>
    <property type="match status" value="1"/>
</dbReference>
<comment type="caution">
    <text evidence="8">The sequence shown here is derived from an EMBL/GenBank/DDBJ whole genome shotgun (WGS) entry which is preliminary data.</text>
</comment>
<dbReference type="PRINTS" id="PR01181">
    <property type="entry name" value="DAPDCRBXLASE"/>
</dbReference>
<dbReference type="InterPro" id="IPR022644">
    <property type="entry name" value="De-COase2_N"/>
</dbReference>
<keyword evidence="3" id="KW-0663">Pyridoxal phosphate</keyword>
<organism evidence="8 9">
    <name type="scientific">Orchesella dallaii</name>
    <dbReference type="NCBI Taxonomy" id="48710"/>
    <lineage>
        <taxon>Eukaryota</taxon>
        <taxon>Metazoa</taxon>
        <taxon>Ecdysozoa</taxon>
        <taxon>Arthropoda</taxon>
        <taxon>Hexapoda</taxon>
        <taxon>Collembola</taxon>
        <taxon>Entomobryomorpha</taxon>
        <taxon>Entomobryoidea</taxon>
        <taxon>Orchesellidae</taxon>
        <taxon>Orchesellinae</taxon>
        <taxon>Orchesella</taxon>
    </lineage>
</organism>
<dbReference type="InterPro" id="IPR002986">
    <property type="entry name" value="DAP_deCOOHase_LysA"/>
</dbReference>
<dbReference type="InterPro" id="IPR000183">
    <property type="entry name" value="Orn/DAP/Arg_de-COase"/>
</dbReference>
<evidence type="ECO:0000313" key="8">
    <source>
        <dbReference type="EMBL" id="CAL8126440.1"/>
    </source>
</evidence>
<dbReference type="Gene3D" id="2.40.37.10">
    <property type="entry name" value="Lyase, Ornithine Decarboxylase, Chain A, domain 1"/>
    <property type="match status" value="1"/>
</dbReference>
<evidence type="ECO:0008006" key="10">
    <source>
        <dbReference type="Google" id="ProtNLM"/>
    </source>
</evidence>
<dbReference type="PRINTS" id="PR01179">
    <property type="entry name" value="ODADCRBXLASE"/>
</dbReference>
<evidence type="ECO:0000259" key="6">
    <source>
        <dbReference type="Pfam" id="PF00278"/>
    </source>
</evidence>
<dbReference type="InterPro" id="IPR009006">
    <property type="entry name" value="Ala_racemase/Decarboxylase_C"/>
</dbReference>
<proteinExistence type="inferred from homology"/>
<reference evidence="8 9" key="1">
    <citation type="submission" date="2024-08" db="EMBL/GenBank/DDBJ databases">
        <authorList>
            <person name="Cucini C."/>
            <person name="Frati F."/>
        </authorList>
    </citation>
    <scope>NUCLEOTIDE SEQUENCE [LARGE SCALE GENOMIC DNA]</scope>
</reference>
<comment type="similarity">
    <text evidence="5">Belongs to the Orn/Lys/Arg decarboxylase class-II family.</text>
</comment>
<evidence type="ECO:0000256" key="2">
    <source>
        <dbReference type="ARBA" id="ARBA00022793"/>
    </source>
</evidence>
<dbReference type="SUPFAM" id="SSF50621">
    <property type="entry name" value="Alanine racemase C-terminal domain-like"/>
    <property type="match status" value="1"/>
</dbReference>
<evidence type="ECO:0000259" key="7">
    <source>
        <dbReference type="Pfam" id="PF02784"/>
    </source>
</evidence>
<dbReference type="PANTHER" id="PTHR43727:SF2">
    <property type="entry name" value="GROUP IV DECARBOXYLASE"/>
    <property type="match status" value="1"/>
</dbReference>
<gene>
    <name evidence="8" type="ORF">ODALV1_LOCUS21400</name>
</gene>
<dbReference type="InterPro" id="IPR022643">
    <property type="entry name" value="De-COase2_C"/>
</dbReference>
<protein>
    <recommendedName>
        <fullName evidence="10">Diaminopimelate decarboxylase</fullName>
    </recommendedName>
</protein>
<dbReference type="PANTHER" id="PTHR43727">
    <property type="entry name" value="DIAMINOPIMELATE DECARBOXYLASE"/>
    <property type="match status" value="1"/>
</dbReference>
<feature type="domain" description="Orn/DAP/Arg decarboxylase 2 C-terminal" evidence="6">
    <location>
        <begin position="23"/>
        <end position="391"/>
    </location>
</feature>
<feature type="domain" description="Orn/DAP/Arg decarboxylase 2 N-terminal" evidence="7">
    <location>
        <begin position="30"/>
        <end position="278"/>
    </location>
</feature>
<accession>A0ABP1RFM4</accession>
<dbReference type="CDD" id="cd06828">
    <property type="entry name" value="PLPDE_III_DapDC"/>
    <property type="match status" value="1"/>
</dbReference>
<keyword evidence="2" id="KW-0210">Decarboxylase</keyword>
<keyword evidence="4" id="KW-0456">Lyase</keyword>